<dbReference type="EC" id="2.7.1.26" evidence="14"/>
<evidence type="ECO:0000256" key="8">
    <source>
        <dbReference type="ARBA" id="ARBA00022777"/>
    </source>
</evidence>
<comment type="caution">
    <text evidence="16">The sequence shown here is derived from an EMBL/GenBank/DDBJ whole genome shotgun (WGS) entry which is preliminary data.</text>
</comment>
<dbReference type="Gene3D" id="2.40.30.30">
    <property type="entry name" value="Riboflavin kinase-like"/>
    <property type="match status" value="1"/>
</dbReference>
<proteinExistence type="inferred from homology"/>
<dbReference type="GO" id="GO:0009398">
    <property type="term" value="P:FMN biosynthetic process"/>
    <property type="evidence" value="ECO:0007669"/>
    <property type="project" value="UniProtKB-UniRule"/>
</dbReference>
<gene>
    <name evidence="16" type="ORF">E6K80_06325</name>
</gene>
<evidence type="ECO:0000256" key="2">
    <source>
        <dbReference type="ARBA" id="ARBA00005201"/>
    </source>
</evidence>
<name>A0A538U5M9_UNCEI</name>
<comment type="pathway">
    <text evidence="1 14">Cofactor biosynthesis; FAD biosynthesis; FAD from FMN: step 1/1.</text>
</comment>
<keyword evidence="6 14" id="KW-0548">Nucleotidyltransferase</keyword>
<organism evidence="16 17">
    <name type="scientific">Eiseniibacteriota bacterium</name>
    <dbReference type="NCBI Taxonomy" id="2212470"/>
    <lineage>
        <taxon>Bacteria</taxon>
        <taxon>Candidatus Eiseniibacteriota</taxon>
    </lineage>
</organism>
<dbReference type="InterPro" id="IPR023468">
    <property type="entry name" value="Riboflavin_kinase"/>
</dbReference>
<dbReference type="Pfam" id="PF06574">
    <property type="entry name" value="FAD_syn"/>
    <property type="match status" value="1"/>
</dbReference>
<dbReference type="GO" id="GO:0009231">
    <property type="term" value="P:riboflavin biosynthetic process"/>
    <property type="evidence" value="ECO:0007669"/>
    <property type="project" value="InterPro"/>
</dbReference>
<evidence type="ECO:0000256" key="9">
    <source>
        <dbReference type="ARBA" id="ARBA00022827"/>
    </source>
</evidence>
<dbReference type="NCBIfam" id="TIGR00125">
    <property type="entry name" value="cyt_tran_rel"/>
    <property type="match status" value="1"/>
</dbReference>
<keyword evidence="4 14" id="KW-0288">FMN</keyword>
<evidence type="ECO:0000256" key="5">
    <source>
        <dbReference type="ARBA" id="ARBA00022679"/>
    </source>
</evidence>
<dbReference type="UniPathway" id="UPA00277">
    <property type="reaction ID" value="UER00407"/>
</dbReference>
<evidence type="ECO:0000256" key="4">
    <source>
        <dbReference type="ARBA" id="ARBA00022643"/>
    </source>
</evidence>
<evidence type="ECO:0000256" key="10">
    <source>
        <dbReference type="ARBA" id="ARBA00022840"/>
    </source>
</evidence>
<evidence type="ECO:0000256" key="7">
    <source>
        <dbReference type="ARBA" id="ARBA00022741"/>
    </source>
</evidence>
<dbReference type="InterPro" id="IPR002606">
    <property type="entry name" value="Riboflavin_kinase_bac"/>
</dbReference>
<dbReference type="SUPFAM" id="SSF52374">
    <property type="entry name" value="Nucleotidylyl transferase"/>
    <property type="match status" value="1"/>
</dbReference>
<evidence type="ECO:0000259" key="15">
    <source>
        <dbReference type="SMART" id="SM00904"/>
    </source>
</evidence>
<dbReference type="PANTHER" id="PTHR22749">
    <property type="entry name" value="RIBOFLAVIN KINASE/FMN ADENYLYLTRANSFERASE"/>
    <property type="match status" value="1"/>
</dbReference>
<dbReference type="AlphaFoldDB" id="A0A538U5M9"/>
<dbReference type="InterPro" id="IPR023465">
    <property type="entry name" value="Riboflavin_kinase_dom_sf"/>
</dbReference>
<evidence type="ECO:0000256" key="14">
    <source>
        <dbReference type="PIRNR" id="PIRNR004491"/>
    </source>
</evidence>
<dbReference type="NCBIfam" id="NF004160">
    <property type="entry name" value="PRK05627.1-3"/>
    <property type="match status" value="1"/>
</dbReference>
<dbReference type="SMART" id="SM00904">
    <property type="entry name" value="Flavokinase"/>
    <property type="match status" value="1"/>
</dbReference>
<keyword evidence="7 14" id="KW-0547">Nucleotide-binding</keyword>
<evidence type="ECO:0000256" key="6">
    <source>
        <dbReference type="ARBA" id="ARBA00022695"/>
    </source>
</evidence>
<feature type="domain" description="Riboflavin kinase" evidence="15">
    <location>
        <begin position="172"/>
        <end position="298"/>
    </location>
</feature>
<dbReference type="CDD" id="cd02064">
    <property type="entry name" value="FAD_synthetase_N"/>
    <property type="match status" value="1"/>
</dbReference>
<keyword evidence="5 14" id="KW-0808">Transferase</keyword>
<reference evidence="16 17" key="1">
    <citation type="journal article" date="2019" name="Nat. Microbiol.">
        <title>Mediterranean grassland soil C-N compound turnover is dependent on rainfall and depth, and is mediated by genomically divergent microorganisms.</title>
        <authorList>
            <person name="Diamond S."/>
            <person name="Andeer P.F."/>
            <person name="Li Z."/>
            <person name="Crits-Christoph A."/>
            <person name="Burstein D."/>
            <person name="Anantharaman K."/>
            <person name="Lane K.R."/>
            <person name="Thomas B.C."/>
            <person name="Pan C."/>
            <person name="Northen T.R."/>
            <person name="Banfield J.F."/>
        </authorList>
    </citation>
    <scope>NUCLEOTIDE SEQUENCE [LARGE SCALE GENOMIC DNA]</scope>
    <source>
        <strain evidence="16">WS_10</strain>
    </source>
</reference>
<evidence type="ECO:0000256" key="11">
    <source>
        <dbReference type="ARBA" id="ARBA00023268"/>
    </source>
</evidence>
<dbReference type="InterPro" id="IPR014729">
    <property type="entry name" value="Rossmann-like_a/b/a_fold"/>
</dbReference>
<evidence type="ECO:0000313" key="16">
    <source>
        <dbReference type="EMBL" id="TMQ71177.1"/>
    </source>
</evidence>
<dbReference type="InterPro" id="IPR004821">
    <property type="entry name" value="Cyt_trans-like"/>
</dbReference>
<dbReference type="Gene3D" id="3.40.50.620">
    <property type="entry name" value="HUPs"/>
    <property type="match status" value="1"/>
</dbReference>
<dbReference type="GO" id="GO:0005524">
    <property type="term" value="F:ATP binding"/>
    <property type="evidence" value="ECO:0007669"/>
    <property type="project" value="UniProtKB-UniRule"/>
</dbReference>
<dbReference type="InterPro" id="IPR015864">
    <property type="entry name" value="FAD_synthase"/>
</dbReference>
<evidence type="ECO:0000256" key="3">
    <source>
        <dbReference type="ARBA" id="ARBA00022630"/>
    </source>
</evidence>
<comment type="catalytic activity">
    <reaction evidence="13 14">
        <text>FMN + ATP + H(+) = FAD + diphosphate</text>
        <dbReference type="Rhea" id="RHEA:17237"/>
        <dbReference type="ChEBI" id="CHEBI:15378"/>
        <dbReference type="ChEBI" id="CHEBI:30616"/>
        <dbReference type="ChEBI" id="CHEBI:33019"/>
        <dbReference type="ChEBI" id="CHEBI:57692"/>
        <dbReference type="ChEBI" id="CHEBI:58210"/>
        <dbReference type="EC" id="2.7.7.2"/>
    </reaction>
</comment>
<evidence type="ECO:0000256" key="1">
    <source>
        <dbReference type="ARBA" id="ARBA00004726"/>
    </source>
</evidence>
<accession>A0A538U5M9</accession>
<keyword evidence="11" id="KW-0511">Multifunctional enzyme</keyword>
<keyword evidence="8 14" id="KW-0418">Kinase</keyword>
<dbReference type="EC" id="2.7.7.2" evidence="14"/>
<comment type="catalytic activity">
    <reaction evidence="12 14">
        <text>riboflavin + ATP = FMN + ADP + H(+)</text>
        <dbReference type="Rhea" id="RHEA:14357"/>
        <dbReference type="ChEBI" id="CHEBI:15378"/>
        <dbReference type="ChEBI" id="CHEBI:30616"/>
        <dbReference type="ChEBI" id="CHEBI:57986"/>
        <dbReference type="ChEBI" id="CHEBI:58210"/>
        <dbReference type="ChEBI" id="CHEBI:456216"/>
        <dbReference type="EC" id="2.7.1.26"/>
    </reaction>
</comment>
<keyword evidence="9 14" id="KW-0274">FAD</keyword>
<dbReference type="GO" id="GO:0008531">
    <property type="term" value="F:riboflavin kinase activity"/>
    <property type="evidence" value="ECO:0007669"/>
    <property type="project" value="UniProtKB-UniRule"/>
</dbReference>
<protein>
    <recommendedName>
        <fullName evidence="14">Riboflavin biosynthesis protein</fullName>
    </recommendedName>
    <domain>
        <recommendedName>
            <fullName evidence="14">Riboflavin kinase</fullName>
            <ecNumber evidence="14">2.7.1.26</ecNumber>
        </recommendedName>
        <alternativeName>
            <fullName evidence="14">Flavokinase</fullName>
        </alternativeName>
    </domain>
    <domain>
        <recommendedName>
            <fullName evidence="14">FMN adenylyltransferase</fullName>
            <ecNumber evidence="14">2.7.7.2</ecNumber>
        </recommendedName>
        <alternativeName>
            <fullName evidence="14">FAD pyrophosphorylase</fullName>
        </alternativeName>
        <alternativeName>
            <fullName evidence="14">FAD synthase</fullName>
        </alternativeName>
    </domain>
</protein>
<comment type="pathway">
    <text evidence="2 14">Cofactor biosynthesis; FMN biosynthesis; FMN from riboflavin (ATP route): step 1/1.</text>
</comment>
<comment type="similarity">
    <text evidence="14">Belongs to the ribF family.</text>
</comment>
<keyword evidence="3 14" id="KW-0285">Flavoprotein</keyword>
<dbReference type="GO" id="GO:0003919">
    <property type="term" value="F:FMN adenylyltransferase activity"/>
    <property type="evidence" value="ECO:0007669"/>
    <property type="project" value="UniProtKB-UniRule"/>
</dbReference>
<evidence type="ECO:0000256" key="12">
    <source>
        <dbReference type="ARBA" id="ARBA00047880"/>
    </source>
</evidence>
<dbReference type="PIRSF" id="PIRSF004491">
    <property type="entry name" value="FAD_Synth"/>
    <property type="match status" value="1"/>
</dbReference>
<dbReference type="GO" id="GO:0006747">
    <property type="term" value="P:FAD biosynthetic process"/>
    <property type="evidence" value="ECO:0007669"/>
    <property type="project" value="UniProtKB-UniRule"/>
</dbReference>
<dbReference type="InterPro" id="IPR015865">
    <property type="entry name" value="Riboflavin_kinase_bac/euk"/>
</dbReference>
<dbReference type="Proteomes" id="UP000319836">
    <property type="component" value="Unassembled WGS sequence"/>
</dbReference>
<sequence length="304" mass="32990">MSGPGSVLAVGVFDGLHLGHRELLGRALAIARERASRCVVVSFDPHPDVVLSHSFQAIAPLTPIPEKRERLLALGIDQLEVLPFTRELASLAPEAFVDRNLMPLHPRALIVGADFALGHRRTGDVARLREIGAGRGFDVHAVPLLELDHAPVTSTRIRGQLERGRVAEARRLLGRGYDLSGLVVAGNGIGRALGCPTANLRLHDEKLVPGHGIYAVWARIGAETLRRPAAMSIGVRPTFGGQERALEVHLLDWSGELVGRDLAVEFADWLRPQVRFENAEALKRAMEDDLARIRQRLAAGTAAA</sequence>
<dbReference type="PANTHER" id="PTHR22749:SF6">
    <property type="entry name" value="RIBOFLAVIN KINASE"/>
    <property type="match status" value="1"/>
</dbReference>
<evidence type="ECO:0000313" key="17">
    <source>
        <dbReference type="Proteomes" id="UP000319836"/>
    </source>
</evidence>
<evidence type="ECO:0000256" key="13">
    <source>
        <dbReference type="ARBA" id="ARBA00049494"/>
    </source>
</evidence>
<dbReference type="EMBL" id="VBPA01000144">
    <property type="protein sequence ID" value="TMQ71177.1"/>
    <property type="molecule type" value="Genomic_DNA"/>
</dbReference>
<dbReference type="NCBIfam" id="TIGR00083">
    <property type="entry name" value="ribF"/>
    <property type="match status" value="1"/>
</dbReference>
<dbReference type="UniPathway" id="UPA00276">
    <property type="reaction ID" value="UER00406"/>
</dbReference>
<dbReference type="Pfam" id="PF01687">
    <property type="entry name" value="Flavokinase"/>
    <property type="match status" value="1"/>
</dbReference>
<keyword evidence="10 14" id="KW-0067">ATP-binding</keyword>
<dbReference type="SUPFAM" id="SSF82114">
    <property type="entry name" value="Riboflavin kinase-like"/>
    <property type="match status" value="1"/>
</dbReference>